<dbReference type="InterPro" id="IPR018925">
    <property type="entry name" value="XtmA-like_N"/>
</dbReference>
<evidence type="ECO:0000259" key="2">
    <source>
        <dbReference type="Pfam" id="PF10668"/>
    </source>
</evidence>
<dbReference type="NCBIfam" id="NF040601">
    <property type="entry name" value="TerS_not_xtmA"/>
    <property type="match status" value="1"/>
</dbReference>
<dbReference type="EMBL" id="WJNH01000007">
    <property type="protein sequence ID" value="MRG86994.1"/>
    <property type="molecule type" value="Genomic_DNA"/>
</dbReference>
<sequence length="245" mass="28287">MARKRDPRRDESFELWKKHGGNITNREIAKQLDLPEKTIGGWKSKDKWNSKLNGVLQKNIRSTPNKKGGQPGNQNAKGHGAPKGNSNAVLHGLFAKYLPDETREIAEQVESINPLDILWTNIRIQFAQIMRAQQIMHVENKDDLTRILKKKKDGDTFTEKEWELQFAWDKQANFLNSQSRAMGELRSMLKQFYELAHADDTRLLELKKMRAVIDKTEAETEKLTKDDTNTNTVINIIDSWSDEDE</sequence>
<dbReference type="OrthoDB" id="7358785at2"/>
<evidence type="ECO:0000256" key="1">
    <source>
        <dbReference type="SAM" id="MobiDB-lite"/>
    </source>
</evidence>
<reference evidence="3 4" key="1">
    <citation type="submission" date="2019-11" db="EMBL/GenBank/DDBJ databases">
        <authorList>
            <person name="Li J."/>
        </authorList>
    </citation>
    <scope>NUCLEOTIDE SEQUENCE [LARGE SCALE GENOMIC DNA]</scope>
    <source>
        <strain evidence="3 4">J4</strain>
    </source>
</reference>
<dbReference type="RefSeq" id="WP_153728887.1">
    <property type="nucleotide sequence ID" value="NZ_WJNH01000007.1"/>
</dbReference>
<name>A0A6G1X7P8_9BACI</name>
<dbReference type="Pfam" id="PF10668">
    <property type="entry name" value="Phage_terminase"/>
    <property type="match status" value="1"/>
</dbReference>
<dbReference type="Proteomes" id="UP000480185">
    <property type="component" value="Unassembled WGS sequence"/>
</dbReference>
<accession>A0A6G1X7P8</accession>
<dbReference type="AlphaFoldDB" id="A0A6G1X7P8"/>
<proteinExistence type="predicted"/>
<gene>
    <name evidence="3" type="ORF">GH754_11810</name>
</gene>
<organism evidence="3 4">
    <name type="scientific">Salinibacillus xinjiangensis</name>
    <dbReference type="NCBI Taxonomy" id="1229268"/>
    <lineage>
        <taxon>Bacteria</taxon>
        <taxon>Bacillati</taxon>
        <taxon>Bacillota</taxon>
        <taxon>Bacilli</taxon>
        <taxon>Bacillales</taxon>
        <taxon>Bacillaceae</taxon>
        <taxon>Salinibacillus</taxon>
    </lineage>
</organism>
<keyword evidence="4" id="KW-1185">Reference proteome</keyword>
<comment type="caution">
    <text evidence="3">The sequence shown here is derived from an EMBL/GenBank/DDBJ whole genome shotgun (WGS) entry which is preliminary data.</text>
</comment>
<feature type="region of interest" description="Disordered" evidence="1">
    <location>
        <begin position="60"/>
        <end position="85"/>
    </location>
</feature>
<evidence type="ECO:0000313" key="3">
    <source>
        <dbReference type="EMBL" id="MRG86994.1"/>
    </source>
</evidence>
<evidence type="ECO:0000313" key="4">
    <source>
        <dbReference type="Proteomes" id="UP000480185"/>
    </source>
</evidence>
<feature type="domain" description="PBSX phage terminase small subunit-like N-terminal" evidence="2">
    <location>
        <begin position="1"/>
        <end position="66"/>
    </location>
</feature>
<protein>
    <recommendedName>
        <fullName evidence="2">PBSX phage terminase small subunit-like N-terminal domain-containing protein</fullName>
    </recommendedName>
</protein>